<evidence type="ECO:0000259" key="10">
    <source>
        <dbReference type="Pfam" id="PF00924"/>
    </source>
</evidence>
<dbReference type="Gene3D" id="2.30.30.60">
    <property type="match status" value="1"/>
</dbReference>
<dbReference type="KEGG" id="cuo:CUROG_06485"/>
<dbReference type="InterPro" id="IPR006685">
    <property type="entry name" value="MscS_channel_2nd"/>
</dbReference>
<dbReference type="OrthoDB" id="4638917at2"/>
<evidence type="ECO:0000256" key="6">
    <source>
        <dbReference type="ARBA" id="ARBA00022989"/>
    </source>
</evidence>
<accession>A0A5J6ZAI8</accession>
<keyword evidence="4" id="KW-1003">Cell membrane</keyword>
<dbReference type="EMBL" id="CP045032">
    <property type="protein sequence ID" value="QFQ02655.1"/>
    <property type="molecule type" value="Genomic_DNA"/>
</dbReference>
<dbReference type="SUPFAM" id="SSF50182">
    <property type="entry name" value="Sm-like ribonucleoproteins"/>
    <property type="match status" value="1"/>
</dbReference>
<evidence type="ECO:0000256" key="3">
    <source>
        <dbReference type="ARBA" id="ARBA00008017"/>
    </source>
</evidence>
<dbReference type="InterPro" id="IPR010920">
    <property type="entry name" value="LSM_dom_sf"/>
</dbReference>
<evidence type="ECO:0000256" key="7">
    <source>
        <dbReference type="ARBA" id="ARBA00023136"/>
    </source>
</evidence>
<dbReference type="PANTHER" id="PTHR30460:SF0">
    <property type="entry name" value="MODERATE CONDUCTANCE MECHANOSENSITIVE CHANNEL YBIO"/>
    <property type="match status" value="1"/>
</dbReference>
<dbReference type="Pfam" id="PF00924">
    <property type="entry name" value="MS_channel_2nd"/>
    <property type="match status" value="1"/>
</dbReference>
<dbReference type="InterPro" id="IPR011014">
    <property type="entry name" value="MscS_channel_TM-2"/>
</dbReference>
<organism evidence="11 12">
    <name type="scientific">Corynebacterium urogenitale</name>
    <dbReference type="NCBI Taxonomy" id="2487892"/>
    <lineage>
        <taxon>Bacteria</taxon>
        <taxon>Bacillati</taxon>
        <taxon>Actinomycetota</taxon>
        <taxon>Actinomycetes</taxon>
        <taxon>Mycobacteriales</taxon>
        <taxon>Corynebacteriaceae</taxon>
        <taxon>Corynebacterium</taxon>
    </lineage>
</organism>
<comment type="subcellular location">
    <subcellularLocation>
        <location evidence="2">Cell membrane</location>
    </subcellularLocation>
    <subcellularLocation>
        <location evidence="1">Membrane</location>
        <topology evidence="1">Multi-pass membrane protein</topology>
    </subcellularLocation>
</comment>
<evidence type="ECO:0000256" key="4">
    <source>
        <dbReference type="ARBA" id="ARBA00022475"/>
    </source>
</evidence>
<evidence type="ECO:0000313" key="12">
    <source>
        <dbReference type="Proteomes" id="UP000326711"/>
    </source>
</evidence>
<dbReference type="GO" id="GO:0008381">
    <property type="term" value="F:mechanosensitive monoatomic ion channel activity"/>
    <property type="evidence" value="ECO:0007669"/>
    <property type="project" value="InterPro"/>
</dbReference>
<keyword evidence="6 9" id="KW-1133">Transmembrane helix</keyword>
<feature type="compositionally biased region" description="Polar residues" evidence="8">
    <location>
        <begin position="519"/>
        <end position="529"/>
    </location>
</feature>
<dbReference type="SUPFAM" id="SSF82861">
    <property type="entry name" value="Mechanosensitive channel protein MscS (YggB), transmembrane region"/>
    <property type="match status" value="1"/>
</dbReference>
<name>A0A5J6ZAI8_9CORY</name>
<feature type="region of interest" description="Disordered" evidence="8">
    <location>
        <begin position="287"/>
        <end position="383"/>
    </location>
</feature>
<keyword evidence="7 9" id="KW-0472">Membrane</keyword>
<reference evidence="12" key="1">
    <citation type="submission" date="2019-10" db="EMBL/GenBank/DDBJ databases">
        <title>Complete genome sequence of Corynebacterium urogenitalis DSM 108747, isolated from the genital tract of a cow.</title>
        <authorList>
            <person name="Ruckert C."/>
            <person name="Ballas P."/>
            <person name="Wagener K."/>
            <person name="Drillich M."/>
            <person name="Kaempfer P."/>
            <person name="Busse H.-J."/>
            <person name="Ehling-Schulz M."/>
        </authorList>
    </citation>
    <scope>NUCLEOTIDE SEQUENCE [LARGE SCALE GENOMIC DNA]</scope>
    <source>
        <strain evidence="12">LMM 1652</strain>
    </source>
</reference>
<feature type="transmembrane region" description="Helical" evidence="9">
    <location>
        <begin position="14"/>
        <end position="35"/>
    </location>
</feature>
<evidence type="ECO:0000256" key="9">
    <source>
        <dbReference type="SAM" id="Phobius"/>
    </source>
</evidence>
<evidence type="ECO:0000256" key="5">
    <source>
        <dbReference type="ARBA" id="ARBA00022692"/>
    </source>
</evidence>
<feature type="domain" description="Mechanosensitive ion channel MscS" evidence="10">
    <location>
        <begin position="107"/>
        <end position="175"/>
    </location>
</feature>
<gene>
    <name evidence="11" type="primary">ykuT</name>
    <name evidence="11" type="ORF">CUROG_06485</name>
</gene>
<dbReference type="Proteomes" id="UP000326711">
    <property type="component" value="Chromosome"/>
</dbReference>
<feature type="region of interest" description="Disordered" evidence="8">
    <location>
        <begin position="432"/>
        <end position="547"/>
    </location>
</feature>
<feature type="compositionally biased region" description="Low complexity" evidence="8">
    <location>
        <begin position="456"/>
        <end position="518"/>
    </location>
</feature>
<dbReference type="Gene3D" id="1.10.287.1260">
    <property type="match status" value="1"/>
</dbReference>
<keyword evidence="12" id="KW-1185">Reference proteome</keyword>
<protein>
    <submittedName>
        <fullName evidence="11">Putative MscS family protein YkuT</fullName>
    </submittedName>
</protein>
<evidence type="ECO:0000313" key="11">
    <source>
        <dbReference type="EMBL" id="QFQ02655.1"/>
    </source>
</evidence>
<feature type="transmembrane region" description="Helical" evidence="9">
    <location>
        <begin position="56"/>
        <end position="80"/>
    </location>
</feature>
<dbReference type="GO" id="GO:0005886">
    <property type="term" value="C:plasma membrane"/>
    <property type="evidence" value="ECO:0007669"/>
    <property type="project" value="UniProtKB-SubCell"/>
</dbReference>
<evidence type="ECO:0000256" key="2">
    <source>
        <dbReference type="ARBA" id="ARBA00004236"/>
    </source>
</evidence>
<dbReference type="InterPro" id="IPR023408">
    <property type="entry name" value="MscS_beta-dom_sf"/>
</dbReference>
<keyword evidence="5 9" id="KW-0812">Transmembrane</keyword>
<evidence type="ECO:0000256" key="1">
    <source>
        <dbReference type="ARBA" id="ARBA00004141"/>
    </source>
</evidence>
<comment type="similarity">
    <text evidence="3">Belongs to the MscS (TC 1.A.23) family.</text>
</comment>
<dbReference type="RefSeq" id="WP_151902992.1">
    <property type="nucleotide sequence ID" value="NZ_CP045032.1"/>
</dbReference>
<evidence type="ECO:0000256" key="8">
    <source>
        <dbReference type="SAM" id="MobiDB-lite"/>
    </source>
</evidence>
<dbReference type="InterPro" id="IPR045276">
    <property type="entry name" value="YbiO_bact"/>
</dbReference>
<proteinExistence type="inferred from homology"/>
<dbReference type="AlphaFoldDB" id="A0A5J6ZAI8"/>
<sequence length="547" mass="58161">MNVGYFLLRLWEWLIAHGLPIAALIVIALLIPRIGRFAVRVVTQRLTEDEEATKTRLALVGALVYVVEAVAYFFVVMLILTNLGVPPMGAALPATVVSAAVGFGAQNVIGDFLAGFFIISERQFGLGDYVSFDGPNNPVEGTVVALTLRATRLRTPAGEMVNVPNGSTGVITNFSQEWSRAVVDIQIPMESGESMAVLTRKVEHAARKAVSRPDIAEQVTNDLDVLPATQLIQPSAAGQPWSIQYRITVDVNPAQQWTVERAIRSAVANVFWERMQHNRGLSAIDLDATEPNSQPRENQKEAALTTSAPAPSRKESTEANAPTEVFPSTNAADEGDASPNDELRAADDGPGAPALKESGPAATTGESNRKDPFGADGSGLEEGTGSEAWFQRHEYDTKLKNFLSIGGRTRVSTTVLFLVLLILGGLALASSNPEGGNAGLLNPARWQSTEEKTTDKATPTEATTTTDNVAPTTETAPTDTTQTDTTQPTGEQQRPQNQSPRQSQESTTSTSQPNSESTAPTQGNQQSAVPSDAEEAPSSGASNQSAG</sequence>
<dbReference type="PANTHER" id="PTHR30460">
    <property type="entry name" value="MODERATE CONDUCTANCE MECHANOSENSITIVE CHANNEL YBIO"/>
    <property type="match status" value="1"/>
</dbReference>